<keyword evidence="3" id="KW-0227">DNA damage</keyword>
<evidence type="ECO:0000256" key="4">
    <source>
        <dbReference type="ARBA" id="ARBA00023204"/>
    </source>
</evidence>
<keyword evidence="8" id="KW-1185">Reference proteome</keyword>
<reference evidence="7 8" key="1">
    <citation type="submission" date="2013-10" db="EMBL/GenBank/DDBJ databases">
        <title>Salinisphaera japonica YTM-1 Genome Sequencing.</title>
        <authorList>
            <person name="Lai Q."/>
            <person name="Li C."/>
            <person name="Shao Z."/>
        </authorList>
    </citation>
    <scope>NUCLEOTIDE SEQUENCE [LARGE SCALE GENOMIC DNA]</scope>
    <source>
        <strain evidence="7 8">YTM-1</strain>
    </source>
</reference>
<evidence type="ECO:0000256" key="3">
    <source>
        <dbReference type="ARBA" id="ARBA00022763"/>
    </source>
</evidence>
<dbReference type="GO" id="GO:0006281">
    <property type="term" value="P:DNA repair"/>
    <property type="evidence" value="ECO:0007669"/>
    <property type="project" value="UniProtKB-KW"/>
</dbReference>
<dbReference type="Gene3D" id="3.30.470.30">
    <property type="entry name" value="DNA ligase/mRNA capping enzyme"/>
    <property type="match status" value="1"/>
</dbReference>
<dbReference type="GO" id="GO:0016874">
    <property type="term" value="F:ligase activity"/>
    <property type="evidence" value="ECO:0007669"/>
    <property type="project" value="UniProtKB-KW"/>
</dbReference>
<feature type="signal peptide" evidence="5">
    <location>
        <begin position="1"/>
        <end position="26"/>
    </location>
</feature>
<gene>
    <name evidence="7" type="ORF">SAJA_04870</name>
</gene>
<keyword evidence="2" id="KW-0235">DNA replication</keyword>
<dbReference type="Proteomes" id="UP000285310">
    <property type="component" value="Unassembled WGS sequence"/>
</dbReference>
<accession>A0A423PWJ3</accession>
<dbReference type="CDD" id="cd08041">
    <property type="entry name" value="OBF_kDNA_ligase_like"/>
    <property type="match status" value="1"/>
</dbReference>
<dbReference type="SUPFAM" id="SSF50249">
    <property type="entry name" value="Nucleic acid-binding proteins"/>
    <property type="match status" value="1"/>
</dbReference>
<dbReference type="InterPro" id="IPR050326">
    <property type="entry name" value="NAD_dep_DNA_ligaseB"/>
</dbReference>
<protein>
    <submittedName>
        <fullName evidence="7">DNA ligase</fullName>
    </submittedName>
</protein>
<evidence type="ECO:0000256" key="5">
    <source>
        <dbReference type="SAM" id="SignalP"/>
    </source>
</evidence>
<dbReference type="AlphaFoldDB" id="A0A423PWJ3"/>
<comment type="caution">
    <text evidence="7">The sequence shown here is derived from an EMBL/GenBank/DDBJ whole genome shotgun (WGS) entry which is preliminary data.</text>
</comment>
<dbReference type="EMBL" id="AYKG01000012">
    <property type="protein sequence ID" value="ROO29980.1"/>
    <property type="molecule type" value="Genomic_DNA"/>
</dbReference>
<dbReference type="Gene3D" id="2.40.50.140">
    <property type="entry name" value="Nucleic acid-binding proteins"/>
    <property type="match status" value="1"/>
</dbReference>
<dbReference type="InterPro" id="IPR012340">
    <property type="entry name" value="NA-bd_OB-fold"/>
</dbReference>
<sequence>MRRTWHGLHGLFWITLALVVSAQARAAPPPEVALADVYDESLDVSKYWVSEKYDGVRGYWDGDTMRTRAGTVIDLPAWFTAGWPERALDGELWAGRGHFSIASAIVRTAEPDDAAWRDVSYQVFDLPEHTGDFTARQIALARLITRIDQPWVRHVKQTRVGDKQALMARLDRIVARGGEGLILRRADRGYVAGRHAGLIKLKPFQDAEAMVVGINPGSGRLAGLMGSLDVRTPGGRTFAIGTGFTDDQRADPPAIGDWITYGFSGRTATGLPRFARFLHRRPGGPPPEVSDAD</sequence>
<dbReference type="PANTHER" id="PTHR47810:SF1">
    <property type="entry name" value="DNA LIGASE B"/>
    <property type="match status" value="1"/>
</dbReference>
<dbReference type="SUPFAM" id="SSF56091">
    <property type="entry name" value="DNA ligase/mRNA capping enzyme, catalytic domain"/>
    <property type="match status" value="1"/>
</dbReference>
<organism evidence="7 8">
    <name type="scientific">Salinisphaera japonica YTM-1</name>
    <dbReference type="NCBI Taxonomy" id="1209778"/>
    <lineage>
        <taxon>Bacteria</taxon>
        <taxon>Pseudomonadati</taxon>
        <taxon>Pseudomonadota</taxon>
        <taxon>Gammaproteobacteria</taxon>
        <taxon>Salinisphaerales</taxon>
        <taxon>Salinisphaeraceae</taxon>
        <taxon>Salinisphaera</taxon>
    </lineage>
</organism>
<dbReference type="CDD" id="cd07896">
    <property type="entry name" value="Adenylation_kDNA_ligase_like"/>
    <property type="match status" value="1"/>
</dbReference>
<evidence type="ECO:0000256" key="2">
    <source>
        <dbReference type="ARBA" id="ARBA00022705"/>
    </source>
</evidence>
<evidence type="ECO:0000256" key="1">
    <source>
        <dbReference type="ARBA" id="ARBA00022598"/>
    </source>
</evidence>
<proteinExistence type="predicted"/>
<evidence type="ECO:0000313" key="7">
    <source>
        <dbReference type="EMBL" id="ROO29980.1"/>
    </source>
</evidence>
<evidence type="ECO:0000313" key="8">
    <source>
        <dbReference type="Proteomes" id="UP000285310"/>
    </source>
</evidence>
<dbReference type="InterPro" id="IPR029319">
    <property type="entry name" value="DNA_ligase_OB"/>
</dbReference>
<dbReference type="NCBIfam" id="NF006592">
    <property type="entry name" value="PRK09125.1"/>
    <property type="match status" value="1"/>
</dbReference>
<dbReference type="Gene3D" id="3.30.1490.70">
    <property type="match status" value="1"/>
</dbReference>
<feature type="chain" id="PRO_5019049953" evidence="5">
    <location>
        <begin position="27"/>
        <end position="293"/>
    </location>
</feature>
<feature type="domain" description="DNA ligase OB-like" evidence="6">
    <location>
        <begin position="216"/>
        <end position="280"/>
    </location>
</feature>
<dbReference type="Pfam" id="PF14743">
    <property type="entry name" value="DNA_ligase_OB_2"/>
    <property type="match status" value="1"/>
</dbReference>
<name>A0A423PWJ3_9GAMM</name>
<keyword evidence="4" id="KW-0234">DNA repair</keyword>
<dbReference type="InParanoid" id="A0A423PWJ3"/>
<keyword evidence="5" id="KW-0732">Signal</keyword>
<evidence type="ECO:0000259" key="6">
    <source>
        <dbReference type="Pfam" id="PF14743"/>
    </source>
</evidence>
<dbReference type="OrthoDB" id="9782700at2"/>
<dbReference type="GO" id="GO:0006260">
    <property type="term" value="P:DNA replication"/>
    <property type="evidence" value="ECO:0007669"/>
    <property type="project" value="UniProtKB-KW"/>
</dbReference>
<keyword evidence="1 7" id="KW-0436">Ligase</keyword>
<dbReference type="PANTHER" id="PTHR47810">
    <property type="entry name" value="DNA LIGASE"/>
    <property type="match status" value="1"/>
</dbReference>
<dbReference type="RefSeq" id="WP_123657520.1">
    <property type="nucleotide sequence ID" value="NZ_AYKG01000012.1"/>
</dbReference>